<evidence type="ECO:0000256" key="1">
    <source>
        <dbReference type="SAM" id="MobiDB-lite"/>
    </source>
</evidence>
<feature type="compositionally biased region" description="Basic residues" evidence="1">
    <location>
        <begin position="1"/>
        <end position="15"/>
    </location>
</feature>
<organism evidence="2 3">
    <name type="scientific">Xenopus laevis</name>
    <name type="common">African clawed frog</name>
    <dbReference type="NCBI Taxonomy" id="8355"/>
    <lineage>
        <taxon>Eukaryota</taxon>
        <taxon>Metazoa</taxon>
        <taxon>Chordata</taxon>
        <taxon>Craniata</taxon>
        <taxon>Vertebrata</taxon>
        <taxon>Euteleostomi</taxon>
        <taxon>Amphibia</taxon>
        <taxon>Batrachia</taxon>
        <taxon>Anura</taxon>
        <taxon>Pipoidea</taxon>
        <taxon>Pipidae</taxon>
        <taxon>Xenopodinae</taxon>
        <taxon>Xenopus</taxon>
        <taxon>Xenopus</taxon>
    </lineage>
</organism>
<sequence length="87" mass="9993">MRKCKRHSHRNKKHGSTSAKHLNDTILISFTDPKCDENSHLLKGQRGRQTQGRRLEKLSGPERNALLFLDAIDIKILTDDCVQRLCV</sequence>
<gene>
    <name evidence="2" type="ORF">XELAEV_18009014mg</name>
</gene>
<dbReference type="AlphaFoldDB" id="A0A974I056"/>
<evidence type="ECO:0000313" key="3">
    <source>
        <dbReference type="Proteomes" id="UP000694892"/>
    </source>
</evidence>
<proteinExistence type="predicted"/>
<dbReference type="EMBL" id="CM004467">
    <property type="protein sequence ID" value="OCT96799.1"/>
    <property type="molecule type" value="Genomic_DNA"/>
</dbReference>
<dbReference type="Proteomes" id="UP000694892">
    <property type="component" value="Chromosome 1S"/>
</dbReference>
<protein>
    <submittedName>
        <fullName evidence="2">Uncharacterized protein</fullName>
    </submittedName>
</protein>
<accession>A0A974I056</accession>
<evidence type="ECO:0000313" key="2">
    <source>
        <dbReference type="EMBL" id="OCT96799.1"/>
    </source>
</evidence>
<feature type="region of interest" description="Disordered" evidence="1">
    <location>
        <begin position="1"/>
        <end position="20"/>
    </location>
</feature>
<name>A0A974I056_XENLA</name>
<reference evidence="3" key="1">
    <citation type="journal article" date="2016" name="Nature">
        <title>Genome evolution in the allotetraploid frog Xenopus laevis.</title>
        <authorList>
            <person name="Session A.M."/>
            <person name="Uno Y."/>
            <person name="Kwon T."/>
            <person name="Chapman J.A."/>
            <person name="Toyoda A."/>
            <person name="Takahashi S."/>
            <person name="Fukui A."/>
            <person name="Hikosaka A."/>
            <person name="Suzuki A."/>
            <person name="Kondo M."/>
            <person name="van Heeringen S.J."/>
            <person name="Quigley I."/>
            <person name="Heinz S."/>
            <person name="Ogino H."/>
            <person name="Ochi H."/>
            <person name="Hellsten U."/>
            <person name="Lyons J.B."/>
            <person name="Simakov O."/>
            <person name="Putnam N."/>
            <person name="Stites J."/>
            <person name="Kuroki Y."/>
            <person name="Tanaka T."/>
            <person name="Michiue T."/>
            <person name="Watanabe M."/>
            <person name="Bogdanovic O."/>
            <person name="Lister R."/>
            <person name="Georgiou G."/>
            <person name="Paranjpe S.S."/>
            <person name="van Kruijsbergen I."/>
            <person name="Shu S."/>
            <person name="Carlson J."/>
            <person name="Kinoshita T."/>
            <person name="Ohta Y."/>
            <person name="Mawaribuchi S."/>
            <person name="Jenkins J."/>
            <person name="Grimwood J."/>
            <person name="Schmutz J."/>
            <person name="Mitros T."/>
            <person name="Mozaffari S.V."/>
            <person name="Suzuki Y."/>
            <person name="Haramoto Y."/>
            <person name="Yamamoto T.S."/>
            <person name="Takagi C."/>
            <person name="Heald R."/>
            <person name="Miller K."/>
            <person name="Haudenschild C."/>
            <person name="Kitzman J."/>
            <person name="Nakayama T."/>
            <person name="Izutsu Y."/>
            <person name="Robert J."/>
            <person name="Fortriede J."/>
            <person name="Burns K."/>
            <person name="Lotay V."/>
            <person name="Karimi K."/>
            <person name="Yasuoka Y."/>
            <person name="Dichmann D.S."/>
            <person name="Flajnik M.F."/>
            <person name="Houston D.W."/>
            <person name="Shendure J."/>
            <person name="DuPasquier L."/>
            <person name="Vize P.D."/>
            <person name="Zorn A.M."/>
            <person name="Ito M."/>
            <person name="Marcotte E.M."/>
            <person name="Wallingford J.B."/>
            <person name="Ito Y."/>
            <person name="Asashima M."/>
            <person name="Ueno N."/>
            <person name="Matsuda Y."/>
            <person name="Veenstra G.J."/>
            <person name="Fujiyama A."/>
            <person name="Harland R.M."/>
            <person name="Taira M."/>
            <person name="Rokhsar D.S."/>
        </authorList>
    </citation>
    <scope>NUCLEOTIDE SEQUENCE [LARGE SCALE GENOMIC DNA]</scope>
    <source>
        <strain evidence="3">J</strain>
    </source>
</reference>